<evidence type="ECO:0000313" key="3">
    <source>
        <dbReference type="Proteomes" id="UP000748025"/>
    </source>
</evidence>
<dbReference type="EMBL" id="SRPW01000766">
    <property type="protein sequence ID" value="KAG6012245.1"/>
    <property type="molecule type" value="Genomic_DNA"/>
</dbReference>
<organism evidence="2 3">
    <name type="scientific">Claviceps pusilla</name>
    <dbReference type="NCBI Taxonomy" id="123648"/>
    <lineage>
        <taxon>Eukaryota</taxon>
        <taxon>Fungi</taxon>
        <taxon>Dikarya</taxon>
        <taxon>Ascomycota</taxon>
        <taxon>Pezizomycotina</taxon>
        <taxon>Sordariomycetes</taxon>
        <taxon>Hypocreomycetidae</taxon>
        <taxon>Hypocreales</taxon>
        <taxon>Clavicipitaceae</taxon>
        <taxon>Claviceps</taxon>
    </lineage>
</organism>
<feature type="region of interest" description="Disordered" evidence="1">
    <location>
        <begin position="1"/>
        <end position="194"/>
    </location>
</feature>
<dbReference type="AlphaFoldDB" id="A0A9P7NC26"/>
<sequence>MTRLNDPRCRLPLTPSLKLSREELHIDPAMGTNGPTSPPESPSMSSQMAGKSSQAGAFYRFTQPLAQDPNIKPVGNGHQFSYRRTVLDLEQLSPRSSSSSSDAKQDSDGESSAAEVVPTRSVADSSMANSSDDEIDADEEGGGDENVDEDGDNGGNPAAHRKARAGPSRRLASSSPSVSVAASGVDGATCQSRSRSRLHAATLSGSGLVGDFVIEEIDLMDSEYEGLEILHPTEIESNHSRSRSRHKGVDRGMVRDFQNLNCSNETSDEEAGDLQLPGMDAEVFFRQRQRELRRIRRVSMSSSFGKRTHSELGSESGDSDTGAMDVNDVGSSARRLRKRLHRGSLLFHDTPAPRIDELEEPDSSTEEYDAADPFARELPYFTMEIMEMDSA</sequence>
<dbReference type="Proteomes" id="UP000748025">
    <property type="component" value="Unassembled WGS sequence"/>
</dbReference>
<feature type="region of interest" description="Disordered" evidence="1">
    <location>
        <begin position="303"/>
        <end position="327"/>
    </location>
</feature>
<protein>
    <submittedName>
        <fullName evidence="2">Uncharacterized protein</fullName>
    </submittedName>
</protein>
<gene>
    <name evidence="2" type="ORF">E4U43_007881</name>
</gene>
<dbReference type="OrthoDB" id="4186058at2759"/>
<name>A0A9P7NC26_9HYPO</name>
<comment type="caution">
    <text evidence="2">The sequence shown here is derived from an EMBL/GenBank/DDBJ whole genome shotgun (WGS) entry which is preliminary data.</text>
</comment>
<feature type="region of interest" description="Disordered" evidence="1">
    <location>
        <begin position="348"/>
        <end position="371"/>
    </location>
</feature>
<evidence type="ECO:0000256" key="1">
    <source>
        <dbReference type="SAM" id="MobiDB-lite"/>
    </source>
</evidence>
<keyword evidence="3" id="KW-1185">Reference proteome</keyword>
<accession>A0A9P7NC26</accession>
<feature type="compositionally biased region" description="Acidic residues" evidence="1">
    <location>
        <begin position="357"/>
        <end position="370"/>
    </location>
</feature>
<feature type="compositionally biased region" description="Acidic residues" evidence="1">
    <location>
        <begin position="131"/>
        <end position="152"/>
    </location>
</feature>
<evidence type="ECO:0000313" key="2">
    <source>
        <dbReference type="EMBL" id="KAG6012245.1"/>
    </source>
</evidence>
<proteinExistence type="predicted"/>
<reference evidence="2" key="1">
    <citation type="journal article" date="2020" name="bioRxiv">
        <title>Whole genome comparisons of ergot fungi reveals the divergence and evolution of species within the genus Claviceps are the result of varying mechanisms driving genome evolution and host range expansion.</title>
        <authorList>
            <person name="Wyka S.A."/>
            <person name="Mondo S.J."/>
            <person name="Liu M."/>
            <person name="Dettman J."/>
            <person name="Nalam V."/>
            <person name="Broders K.D."/>
        </authorList>
    </citation>
    <scope>NUCLEOTIDE SEQUENCE</scope>
    <source>
        <strain evidence="2">CCC 602</strain>
    </source>
</reference>
<feature type="compositionally biased region" description="Low complexity" evidence="1">
    <location>
        <begin position="165"/>
        <end position="188"/>
    </location>
</feature>